<dbReference type="InterPro" id="IPR001254">
    <property type="entry name" value="Trypsin_dom"/>
</dbReference>
<gene>
    <name evidence="8" type="ORF">B7P43_G08549</name>
</gene>
<dbReference type="SMART" id="SM00020">
    <property type="entry name" value="Tryp_SPc"/>
    <property type="match status" value="1"/>
</dbReference>
<dbReference type="InterPro" id="IPR018114">
    <property type="entry name" value="TRYPSIN_HIS"/>
</dbReference>
<sequence length="277" mass="28471">MMSLVFIFGLLAGAAQAASGDLMPSNVYMPLVVGAPKVLTPKIVNGYPASRGQFPHQAAVTIDGSSFCGGSLISETYVLTAAHCAQGSQFQILLGGHSLSSSDDGSATVLTSSKTVHSDYNSQNLQNDVAVLRLPNPVALNEYIKLVNLPSLSPTPSTYEGESAVVSGWGKTSENGGVSNTPNFVDVDIISNDVCSSYYGSIIAPSTICASGSGGKSTCNGDSGGALVLNNGDSYLQIGVVSFVSSLGCASGYPSGYARVTSFLNWISDNTGIKIDE</sequence>
<keyword evidence="9" id="KW-1185">Reference proteome</keyword>
<evidence type="ECO:0000313" key="8">
    <source>
        <dbReference type="EMBL" id="PNF27113.1"/>
    </source>
</evidence>
<dbReference type="OrthoDB" id="5597713at2759"/>
<evidence type="ECO:0000256" key="3">
    <source>
        <dbReference type="ARBA" id="ARBA00022825"/>
    </source>
</evidence>
<evidence type="ECO:0000256" key="2">
    <source>
        <dbReference type="ARBA" id="ARBA00022801"/>
    </source>
</evidence>
<evidence type="ECO:0000256" key="6">
    <source>
        <dbReference type="SAM" id="SignalP"/>
    </source>
</evidence>
<dbReference type="PRINTS" id="PR00722">
    <property type="entry name" value="CHYMOTRYPSIN"/>
</dbReference>
<dbReference type="InterPro" id="IPR001314">
    <property type="entry name" value="Peptidase_S1A"/>
</dbReference>
<dbReference type="InParanoid" id="A0A2J7QEZ1"/>
<dbReference type="PANTHER" id="PTHR24252">
    <property type="entry name" value="ACROSIN-RELATED"/>
    <property type="match status" value="1"/>
</dbReference>
<comment type="caution">
    <text evidence="8">The sequence shown here is derived from an EMBL/GenBank/DDBJ whole genome shotgun (WGS) entry which is preliminary data.</text>
</comment>
<dbReference type="FunFam" id="2.40.10.10:FF:000034">
    <property type="entry name" value="Eupolytin"/>
    <property type="match status" value="1"/>
</dbReference>
<keyword evidence="6" id="KW-0732">Signal</keyword>
<proteinExistence type="predicted"/>
<dbReference type="CDD" id="cd00190">
    <property type="entry name" value="Tryp_SPc"/>
    <property type="match status" value="1"/>
</dbReference>
<dbReference type="GO" id="GO:0004252">
    <property type="term" value="F:serine-type endopeptidase activity"/>
    <property type="evidence" value="ECO:0007669"/>
    <property type="project" value="InterPro"/>
</dbReference>
<keyword evidence="4" id="KW-1015">Disulfide bond</keyword>
<name>A0A2J7QEZ1_9NEOP</name>
<keyword evidence="1 5" id="KW-0645">Protease</keyword>
<reference evidence="8 9" key="1">
    <citation type="submission" date="2017-12" db="EMBL/GenBank/DDBJ databases">
        <title>Hemimetabolous genomes reveal molecular basis of termite eusociality.</title>
        <authorList>
            <person name="Harrison M.C."/>
            <person name="Jongepier E."/>
            <person name="Robertson H.M."/>
            <person name="Arning N."/>
            <person name="Bitard-Feildel T."/>
            <person name="Chao H."/>
            <person name="Childers C.P."/>
            <person name="Dinh H."/>
            <person name="Doddapaneni H."/>
            <person name="Dugan S."/>
            <person name="Gowin J."/>
            <person name="Greiner C."/>
            <person name="Han Y."/>
            <person name="Hu H."/>
            <person name="Hughes D.S.T."/>
            <person name="Huylmans A.-K."/>
            <person name="Kemena C."/>
            <person name="Kremer L.P.M."/>
            <person name="Lee S.L."/>
            <person name="Lopez-Ezquerra A."/>
            <person name="Mallet L."/>
            <person name="Monroy-Kuhn J.M."/>
            <person name="Moser A."/>
            <person name="Murali S.C."/>
            <person name="Muzny D.M."/>
            <person name="Otani S."/>
            <person name="Piulachs M.-D."/>
            <person name="Poelchau M."/>
            <person name="Qu J."/>
            <person name="Schaub F."/>
            <person name="Wada-Katsumata A."/>
            <person name="Worley K.C."/>
            <person name="Xie Q."/>
            <person name="Ylla G."/>
            <person name="Poulsen M."/>
            <person name="Gibbs R.A."/>
            <person name="Schal C."/>
            <person name="Richards S."/>
            <person name="Belles X."/>
            <person name="Korb J."/>
            <person name="Bornberg-Bauer E."/>
        </authorList>
    </citation>
    <scope>NUCLEOTIDE SEQUENCE [LARGE SCALE GENOMIC DNA]</scope>
    <source>
        <tissue evidence="8">Whole body</tissue>
    </source>
</reference>
<dbReference type="AlphaFoldDB" id="A0A2J7QEZ1"/>
<protein>
    <recommendedName>
        <fullName evidence="7">Peptidase S1 domain-containing protein</fullName>
    </recommendedName>
</protein>
<evidence type="ECO:0000259" key="7">
    <source>
        <dbReference type="PROSITE" id="PS50240"/>
    </source>
</evidence>
<feature type="signal peptide" evidence="6">
    <location>
        <begin position="1"/>
        <end position="17"/>
    </location>
</feature>
<evidence type="ECO:0000313" key="9">
    <source>
        <dbReference type="Proteomes" id="UP000235965"/>
    </source>
</evidence>
<dbReference type="Proteomes" id="UP000235965">
    <property type="component" value="Unassembled WGS sequence"/>
</dbReference>
<keyword evidence="3 5" id="KW-0720">Serine protease</keyword>
<dbReference type="InterPro" id="IPR033116">
    <property type="entry name" value="TRYPSIN_SER"/>
</dbReference>
<keyword evidence="2 5" id="KW-0378">Hydrolase</keyword>
<dbReference type="EMBL" id="NEVH01015305">
    <property type="protein sequence ID" value="PNF27113.1"/>
    <property type="molecule type" value="Genomic_DNA"/>
</dbReference>
<dbReference type="InterPro" id="IPR009003">
    <property type="entry name" value="Peptidase_S1_PA"/>
</dbReference>
<accession>A0A2J7QEZ1</accession>
<feature type="domain" description="Peptidase S1" evidence="7">
    <location>
        <begin position="43"/>
        <end position="272"/>
    </location>
</feature>
<dbReference type="Gene3D" id="2.40.10.10">
    <property type="entry name" value="Trypsin-like serine proteases"/>
    <property type="match status" value="1"/>
</dbReference>
<dbReference type="GO" id="GO:0006508">
    <property type="term" value="P:proteolysis"/>
    <property type="evidence" value="ECO:0007669"/>
    <property type="project" value="UniProtKB-KW"/>
</dbReference>
<feature type="chain" id="PRO_5014352438" description="Peptidase S1 domain-containing protein" evidence="6">
    <location>
        <begin position="18"/>
        <end position="277"/>
    </location>
</feature>
<dbReference type="SUPFAM" id="SSF50494">
    <property type="entry name" value="Trypsin-like serine proteases"/>
    <property type="match status" value="1"/>
</dbReference>
<dbReference type="PANTHER" id="PTHR24252:SF7">
    <property type="entry name" value="HYALIN"/>
    <property type="match status" value="1"/>
</dbReference>
<dbReference type="InterPro" id="IPR043504">
    <property type="entry name" value="Peptidase_S1_PA_chymotrypsin"/>
</dbReference>
<dbReference type="PROSITE" id="PS00134">
    <property type="entry name" value="TRYPSIN_HIS"/>
    <property type="match status" value="1"/>
</dbReference>
<organism evidence="8 9">
    <name type="scientific">Cryptotermes secundus</name>
    <dbReference type="NCBI Taxonomy" id="105785"/>
    <lineage>
        <taxon>Eukaryota</taxon>
        <taxon>Metazoa</taxon>
        <taxon>Ecdysozoa</taxon>
        <taxon>Arthropoda</taxon>
        <taxon>Hexapoda</taxon>
        <taxon>Insecta</taxon>
        <taxon>Pterygota</taxon>
        <taxon>Neoptera</taxon>
        <taxon>Polyneoptera</taxon>
        <taxon>Dictyoptera</taxon>
        <taxon>Blattodea</taxon>
        <taxon>Blattoidea</taxon>
        <taxon>Termitoidae</taxon>
        <taxon>Kalotermitidae</taxon>
        <taxon>Cryptotermitinae</taxon>
        <taxon>Cryptotermes</taxon>
    </lineage>
</organism>
<dbReference type="Pfam" id="PF00089">
    <property type="entry name" value="Trypsin"/>
    <property type="match status" value="1"/>
</dbReference>
<evidence type="ECO:0000256" key="1">
    <source>
        <dbReference type="ARBA" id="ARBA00022670"/>
    </source>
</evidence>
<dbReference type="STRING" id="105785.A0A2J7QEZ1"/>
<evidence type="ECO:0000256" key="5">
    <source>
        <dbReference type="RuleBase" id="RU363034"/>
    </source>
</evidence>
<dbReference type="PROSITE" id="PS50240">
    <property type="entry name" value="TRYPSIN_DOM"/>
    <property type="match status" value="1"/>
</dbReference>
<dbReference type="PROSITE" id="PS00135">
    <property type="entry name" value="TRYPSIN_SER"/>
    <property type="match status" value="1"/>
</dbReference>
<evidence type="ECO:0000256" key="4">
    <source>
        <dbReference type="ARBA" id="ARBA00023157"/>
    </source>
</evidence>